<evidence type="ECO:0000256" key="3">
    <source>
        <dbReference type="ARBA" id="ARBA00006552"/>
    </source>
</evidence>
<dbReference type="EMBL" id="AY609079">
    <property type="protein sequence ID" value="AAU14141.1"/>
    <property type="molecule type" value="mRNA"/>
</dbReference>
<dbReference type="GO" id="GO:0005179">
    <property type="term" value="F:hormone activity"/>
    <property type="evidence" value="ECO:0007669"/>
    <property type="project" value="UniProtKB-KW"/>
</dbReference>
<evidence type="ECO:0000313" key="10">
    <source>
        <dbReference type="EMBL" id="AAU14141.1"/>
    </source>
</evidence>
<evidence type="ECO:0000256" key="4">
    <source>
        <dbReference type="ARBA" id="ARBA00011870"/>
    </source>
</evidence>
<dbReference type="PANTHER" id="PTHR11515:SF11">
    <property type="entry name" value="LUTROPIN SUBUNIT BETA"/>
    <property type="match status" value="1"/>
</dbReference>
<keyword evidence="6" id="KW-0372">Hormone</keyword>
<dbReference type="CDD" id="cd00069">
    <property type="entry name" value="GHB_like"/>
    <property type="match status" value="1"/>
</dbReference>
<dbReference type="GO" id="GO:0005737">
    <property type="term" value="C:cytoplasm"/>
    <property type="evidence" value="ECO:0007669"/>
    <property type="project" value="TreeGrafter"/>
</dbReference>
<dbReference type="InterPro" id="IPR001545">
    <property type="entry name" value="Gonadotropin_bsu"/>
</dbReference>
<dbReference type="SUPFAM" id="SSF57501">
    <property type="entry name" value="Cystine-knot cytokines"/>
    <property type="match status" value="1"/>
</dbReference>
<keyword evidence="7" id="KW-1015">Disulfide bond</keyword>
<evidence type="ECO:0000256" key="5">
    <source>
        <dbReference type="ARBA" id="ARBA00022525"/>
    </source>
</evidence>
<evidence type="ECO:0000256" key="2">
    <source>
        <dbReference type="ARBA" id="ARBA00004613"/>
    </source>
</evidence>
<dbReference type="SMART" id="SM00068">
    <property type="entry name" value="GHB"/>
    <property type="match status" value="1"/>
</dbReference>
<dbReference type="Pfam" id="PF00007">
    <property type="entry name" value="Cys_knot"/>
    <property type="match status" value="1"/>
</dbReference>
<keyword evidence="5" id="KW-0964">Secreted</keyword>
<feature type="chain" id="PRO_5004250963" evidence="8">
    <location>
        <begin position="29"/>
        <end position="130"/>
    </location>
</feature>
<comment type="subunit">
    <text evidence="4">Heterodimer of an alpha and a beta chain.</text>
</comment>
<dbReference type="GO" id="GO:0030728">
    <property type="term" value="P:ovulation"/>
    <property type="evidence" value="ECO:0007669"/>
    <property type="project" value="TreeGrafter"/>
</dbReference>
<sequence>MKLYRHLRCTRQRMQLVVMAAVLALVGAGQDCRLLCHLTNIRIPVEGCTQTQFIDTTICEGQCHYEDPVYSRPHHLANQKICNGEWSYEVKHIEGCPVFTYPVARTCDCVQCNADGNTNCERFPGDIATC</sequence>
<keyword evidence="8" id="KW-0732">Signal</keyword>
<protein>
    <submittedName>
        <fullName evidence="10">Follicle stimulating hormone beta subunit</fullName>
    </submittedName>
</protein>
<dbReference type="Gene3D" id="2.10.90.10">
    <property type="entry name" value="Cystine-knot cytokines"/>
    <property type="match status" value="1"/>
</dbReference>
<comment type="subcellular location">
    <subcellularLocation>
        <location evidence="2">Secreted</location>
    </subcellularLocation>
</comment>
<accession>Q56TL6</accession>
<organism evidence="10">
    <name type="scientific">Sebastes schlegelii</name>
    <name type="common">Korean rockfish</name>
    <dbReference type="NCBI Taxonomy" id="214486"/>
    <lineage>
        <taxon>Eukaryota</taxon>
        <taxon>Metazoa</taxon>
        <taxon>Chordata</taxon>
        <taxon>Craniata</taxon>
        <taxon>Vertebrata</taxon>
        <taxon>Euteleostomi</taxon>
        <taxon>Actinopterygii</taxon>
        <taxon>Neopterygii</taxon>
        <taxon>Teleostei</taxon>
        <taxon>Neoteleostei</taxon>
        <taxon>Acanthomorphata</taxon>
        <taxon>Eupercaria</taxon>
        <taxon>Perciformes</taxon>
        <taxon>Scorpaenoidei</taxon>
        <taxon>Sebastidae</taxon>
        <taxon>Sebastinae</taxon>
        <taxon>Sebastes</taxon>
    </lineage>
</organism>
<dbReference type="InterPro" id="IPR029034">
    <property type="entry name" value="Cystine-knot_cytokine"/>
</dbReference>
<feature type="domain" description="Glycoprotein hormone subunit beta" evidence="9">
    <location>
        <begin position="35"/>
        <end position="123"/>
    </location>
</feature>
<dbReference type="PANTHER" id="PTHR11515">
    <property type="entry name" value="GLYCOPROTEIN HORMONE BETA CHAIN"/>
    <property type="match status" value="1"/>
</dbReference>
<reference evidence="10" key="1">
    <citation type="journal article" date="2005" name="Gen. Comp. Endocrinol.">
        <title>Molecular characterization of rockfish (Sebastes schlegeli) gonadotropin subunits and their mRNA expression profiles during oogenesis.</title>
        <authorList>
            <person name="Kim D.-J."/>
            <person name="Cho Y.C."/>
            <person name="Sohn Y.C."/>
        </authorList>
    </citation>
    <scope>NUCLEOTIDE SEQUENCE</scope>
</reference>
<name>Q56TL6_SEBSC</name>
<evidence type="ECO:0000256" key="1">
    <source>
        <dbReference type="ARBA" id="ARBA00003920"/>
    </source>
</evidence>
<dbReference type="GO" id="GO:0007186">
    <property type="term" value="P:G protein-coupled receptor signaling pathway"/>
    <property type="evidence" value="ECO:0007669"/>
    <property type="project" value="TreeGrafter"/>
</dbReference>
<evidence type="ECO:0000256" key="8">
    <source>
        <dbReference type="SAM" id="SignalP"/>
    </source>
</evidence>
<dbReference type="InterPro" id="IPR006208">
    <property type="entry name" value="Glyco_hormone_CN"/>
</dbReference>
<feature type="signal peptide" evidence="8">
    <location>
        <begin position="1"/>
        <end position="28"/>
    </location>
</feature>
<dbReference type="AlphaFoldDB" id="Q56TL6"/>
<evidence type="ECO:0000259" key="9">
    <source>
        <dbReference type="Pfam" id="PF00007"/>
    </source>
</evidence>
<comment type="function">
    <text evidence="1">Involved in gametogenesis and steroidogenesis.</text>
</comment>
<dbReference type="GO" id="GO:0005615">
    <property type="term" value="C:extracellular space"/>
    <property type="evidence" value="ECO:0007669"/>
    <property type="project" value="TreeGrafter"/>
</dbReference>
<evidence type="ECO:0000256" key="7">
    <source>
        <dbReference type="ARBA" id="ARBA00023157"/>
    </source>
</evidence>
<comment type="similarity">
    <text evidence="3">Belongs to the glycoprotein hormones subunit beta family.</text>
</comment>
<proteinExistence type="evidence at transcript level"/>
<evidence type="ECO:0000256" key="6">
    <source>
        <dbReference type="ARBA" id="ARBA00022702"/>
    </source>
</evidence>